<protein>
    <submittedName>
        <fullName evidence="2">Uncharacterized protein</fullName>
    </submittedName>
</protein>
<dbReference type="AlphaFoldDB" id="A0A1Q4UYU0"/>
<dbReference type="EMBL" id="LFBV01000011">
    <property type="protein sequence ID" value="OKH90693.1"/>
    <property type="molecule type" value="Genomic_DNA"/>
</dbReference>
<comment type="caution">
    <text evidence="2">The sequence shown here is derived from an EMBL/GenBank/DDBJ whole genome shotgun (WGS) entry which is preliminary data.</text>
</comment>
<evidence type="ECO:0000256" key="1">
    <source>
        <dbReference type="SAM" id="MobiDB-lite"/>
    </source>
</evidence>
<evidence type="ECO:0000313" key="2">
    <source>
        <dbReference type="EMBL" id="OKH90693.1"/>
    </source>
</evidence>
<reference evidence="2 3" key="1">
    <citation type="submission" date="2015-06" db="EMBL/GenBank/DDBJ databases">
        <title>Cloning and characterization of the uncialamcin biosynthetic gene cluster.</title>
        <authorList>
            <person name="Yan X."/>
            <person name="Huang T."/>
            <person name="Ge H."/>
            <person name="Shen B."/>
        </authorList>
    </citation>
    <scope>NUCLEOTIDE SEQUENCE [LARGE SCALE GENOMIC DNA]</scope>
    <source>
        <strain evidence="2 3">DCA2648</strain>
    </source>
</reference>
<sequence length="71" mass="7577">MLTCCRTNGEARDLLVPDREAVGAELGDGGVHVAGVEEDQSLEDEAEGADLVLSEPAQPDEMIWPSHDSSR</sequence>
<keyword evidence="3" id="KW-1185">Reference proteome</keyword>
<gene>
    <name evidence="2" type="ORF">AB852_34365</name>
</gene>
<organism evidence="2 3">
    <name type="scientific">Streptomyces uncialis</name>
    <dbReference type="NCBI Taxonomy" id="1048205"/>
    <lineage>
        <taxon>Bacteria</taxon>
        <taxon>Bacillati</taxon>
        <taxon>Actinomycetota</taxon>
        <taxon>Actinomycetes</taxon>
        <taxon>Kitasatosporales</taxon>
        <taxon>Streptomycetaceae</taxon>
        <taxon>Streptomyces</taxon>
    </lineage>
</organism>
<evidence type="ECO:0000313" key="3">
    <source>
        <dbReference type="Proteomes" id="UP000186455"/>
    </source>
</evidence>
<accession>A0A1Q4UYU0</accession>
<proteinExistence type="predicted"/>
<dbReference type="Proteomes" id="UP000186455">
    <property type="component" value="Unassembled WGS sequence"/>
</dbReference>
<name>A0A1Q4UYU0_9ACTN</name>
<feature type="region of interest" description="Disordered" evidence="1">
    <location>
        <begin position="52"/>
        <end position="71"/>
    </location>
</feature>